<evidence type="ECO:0008006" key="3">
    <source>
        <dbReference type="Google" id="ProtNLM"/>
    </source>
</evidence>
<protein>
    <recommendedName>
        <fullName evidence="3">Serine aminopeptidase S33 domain-containing protein</fullName>
    </recommendedName>
</protein>
<evidence type="ECO:0000313" key="1">
    <source>
        <dbReference type="EMBL" id="RXH74955.1"/>
    </source>
</evidence>
<proteinExistence type="predicted"/>
<reference evidence="1 2" key="1">
    <citation type="submission" date="2018-10" db="EMBL/GenBank/DDBJ databases">
        <title>A high-quality apple genome assembly.</title>
        <authorList>
            <person name="Hu J."/>
        </authorList>
    </citation>
    <scope>NUCLEOTIDE SEQUENCE [LARGE SCALE GENOMIC DNA]</scope>
    <source>
        <strain evidence="2">cv. HFTH1</strain>
        <tissue evidence="1">Young leaf</tissue>
    </source>
</reference>
<comment type="caution">
    <text evidence="1">The sequence shown here is derived from an EMBL/GenBank/DDBJ whole genome shotgun (WGS) entry which is preliminary data.</text>
</comment>
<keyword evidence="2" id="KW-1185">Reference proteome</keyword>
<dbReference type="EMBL" id="RDQH01000341">
    <property type="protein sequence ID" value="RXH74955.1"/>
    <property type="molecule type" value="Genomic_DNA"/>
</dbReference>
<dbReference type="SUPFAM" id="SSF53474">
    <property type="entry name" value="alpha/beta-Hydrolases"/>
    <property type="match status" value="1"/>
</dbReference>
<dbReference type="Proteomes" id="UP000290289">
    <property type="component" value="Chromosome 15"/>
</dbReference>
<sequence>MIRVGTRENVDVLKLRTKRGNDVVAAYIRNPSAKLTVLHSHGNAADLGQMYELFSELSLHLRVNLLGYDYSGYRQSLVGFCFLSSSTGDDFFDQGF</sequence>
<evidence type="ECO:0000313" key="2">
    <source>
        <dbReference type="Proteomes" id="UP000290289"/>
    </source>
</evidence>
<dbReference type="PANTHER" id="PTHR12277:SF191">
    <property type="entry name" value="ALPHA_BETA-HYDROLASES SUPERFAMILY PROTEIN"/>
    <property type="match status" value="1"/>
</dbReference>
<dbReference type="PANTHER" id="PTHR12277">
    <property type="entry name" value="ALPHA/BETA HYDROLASE DOMAIN-CONTAINING PROTEIN"/>
    <property type="match status" value="1"/>
</dbReference>
<accession>A0A498HZB9</accession>
<dbReference type="AlphaFoldDB" id="A0A498HZB9"/>
<dbReference type="STRING" id="3750.A0A498HZB9"/>
<organism evidence="1 2">
    <name type="scientific">Malus domestica</name>
    <name type="common">Apple</name>
    <name type="synonym">Pyrus malus</name>
    <dbReference type="NCBI Taxonomy" id="3750"/>
    <lineage>
        <taxon>Eukaryota</taxon>
        <taxon>Viridiplantae</taxon>
        <taxon>Streptophyta</taxon>
        <taxon>Embryophyta</taxon>
        <taxon>Tracheophyta</taxon>
        <taxon>Spermatophyta</taxon>
        <taxon>Magnoliopsida</taxon>
        <taxon>eudicotyledons</taxon>
        <taxon>Gunneridae</taxon>
        <taxon>Pentapetalae</taxon>
        <taxon>rosids</taxon>
        <taxon>fabids</taxon>
        <taxon>Rosales</taxon>
        <taxon>Rosaceae</taxon>
        <taxon>Amygdaloideae</taxon>
        <taxon>Maleae</taxon>
        <taxon>Malus</taxon>
    </lineage>
</organism>
<gene>
    <name evidence="1" type="ORF">DVH24_029676</name>
</gene>
<dbReference type="InterPro" id="IPR029058">
    <property type="entry name" value="AB_hydrolase_fold"/>
</dbReference>
<name>A0A498HZB9_MALDO</name>